<feature type="signal peptide" evidence="1">
    <location>
        <begin position="1"/>
        <end position="23"/>
    </location>
</feature>
<organism evidence="2 3">
    <name type="scientific">Cadophora malorum</name>
    <dbReference type="NCBI Taxonomy" id="108018"/>
    <lineage>
        <taxon>Eukaryota</taxon>
        <taxon>Fungi</taxon>
        <taxon>Dikarya</taxon>
        <taxon>Ascomycota</taxon>
        <taxon>Pezizomycotina</taxon>
        <taxon>Leotiomycetes</taxon>
        <taxon>Helotiales</taxon>
        <taxon>Ploettnerulaceae</taxon>
        <taxon>Cadophora</taxon>
    </lineage>
</organism>
<dbReference type="AlphaFoldDB" id="A0A8H7TFC4"/>
<name>A0A8H7TFC4_9HELO</name>
<accession>A0A8H7TFC4</accession>
<dbReference type="Proteomes" id="UP000664132">
    <property type="component" value="Unassembled WGS sequence"/>
</dbReference>
<evidence type="ECO:0000313" key="2">
    <source>
        <dbReference type="EMBL" id="KAG4418749.1"/>
    </source>
</evidence>
<dbReference type="OrthoDB" id="3643156at2759"/>
<evidence type="ECO:0000256" key="1">
    <source>
        <dbReference type="SAM" id="SignalP"/>
    </source>
</evidence>
<reference evidence="2" key="1">
    <citation type="submission" date="2021-02" db="EMBL/GenBank/DDBJ databases">
        <title>Genome sequence Cadophora malorum strain M34.</title>
        <authorList>
            <person name="Stefanovic E."/>
            <person name="Vu D."/>
            <person name="Scully C."/>
            <person name="Dijksterhuis J."/>
            <person name="Roader J."/>
            <person name="Houbraken J."/>
        </authorList>
    </citation>
    <scope>NUCLEOTIDE SEQUENCE</scope>
    <source>
        <strain evidence="2">M34</strain>
    </source>
</reference>
<sequence>MRIHYDMIIWTTCILILMLPTTALDICENCPDPRRFTSPGIGFDLTINYGTAAVSFPNGTTIPVSKIEGSPSYKYEMRRLLDESLCLYERPAQISSTPRQGRSKHSWATKKLEVLSQTLQYFHFLSTPPKSPIKAMLQALKTSAESFLSQSIHSVEIAVSLNPPYNQDNQTHILDEMLYTLDLVRTIQRPTAANAAAGRRYAQQHSGVQGHLEYILAVEYSRAGLMLTVNEVDMTVSEERYRMWRGDLGSDVVREKDDYWRIVEGEIRRAVQQARGKNHIDYLLLIGDRVFAEPRLMDILVDVLGEDFNVHDVVRDKSGEGFMEIDPVFEAAFTMANMARENVGRAPEGCIYSGDCEGAEKVRDEL</sequence>
<gene>
    <name evidence="2" type="ORF">IFR04_008111</name>
</gene>
<proteinExistence type="predicted"/>
<comment type="caution">
    <text evidence="2">The sequence shown here is derived from an EMBL/GenBank/DDBJ whole genome shotgun (WGS) entry which is preliminary data.</text>
</comment>
<feature type="chain" id="PRO_5034917664" evidence="1">
    <location>
        <begin position="24"/>
        <end position="366"/>
    </location>
</feature>
<evidence type="ECO:0000313" key="3">
    <source>
        <dbReference type="Proteomes" id="UP000664132"/>
    </source>
</evidence>
<keyword evidence="1" id="KW-0732">Signal</keyword>
<keyword evidence="3" id="KW-1185">Reference proteome</keyword>
<protein>
    <submittedName>
        <fullName evidence="2">Uncharacterized protein</fullName>
    </submittedName>
</protein>
<dbReference type="EMBL" id="JAFJYH010000121">
    <property type="protein sequence ID" value="KAG4418749.1"/>
    <property type="molecule type" value="Genomic_DNA"/>
</dbReference>